<organism evidence="2 3">
    <name type="scientific">Nocardia beijingensis</name>
    <dbReference type="NCBI Taxonomy" id="95162"/>
    <lineage>
        <taxon>Bacteria</taxon>
        <taxon>Bacillati</taxon>
        <taxon>Actinomycetota</taxon>
        <taxon>Actinomycetes</taxon>
        <taxon>Mycobacteriales</taxon>
        <taxon>Nocardiaceae</taxon>
        <taxon>Nocardia</taxon>
    </lineage>
</organism>
<keyword evidence="3" id="KW-1185">Reference proteome</keyword>
<feature type="region of interest" description="Disordered" evidence="1">
    <location>
        <begin position="1"/>
        <end position="23"/>
    </location>
</feature>
<protein>
    <submittedName>
        <fullName evidence="2">Uncharacterized protein</fullName>
    </submittedName>
</protein>
<proteinExistence type="predicted"/>
<dbReference type="Proteomes" id="UP001611450">
    <property type="component" value="Unassembled WGS sequence"/>
</dbReference>
<evidence type="ECO:0000313" key="2">
    <source>
        <dbReference type="EMBL" id="MFI2324677.1"/>
    </source>
</evidence>
<gene>
    <name evidence="2" type="ORF">ACH47G_29670</name>
</gene>
<name>A0ABW7WNV2_9NOCA</name>
<sequence length="78" mass="8470">MSDPLADAVPEADLAEQSVPAYPEEPVLADDLPEQDEQDELVGRATLERGTFEANPADVIEQSIAVPIDDDPEEEFGF</sequence>
<dbReference type="RefSeq" id="WP_350910286.1">
    <property type="nucleotide sequence ID" value="NZ_JBEORE010000049.1"/>
</dbReference>
<evidence type="ECO:0000256" key="1">
    <source>
        <dbReference type="SAM" id="MobiDB-lite"/>
    </source>
</evidence>
<evidence type="ECO:0000313" key="3">
    <source>
        <dbReference type="Proteomes" id="UP001611450"/>
    </source>
</evidence>
<dbReference type="EMBL" id="JBIRXV010000008">
    <property type="protein sequence ID" value="MFI2324677.1"/>
    <property type="molecule type" value="Genomic_DNA"/>
</dbReference>
<accession>A0ABW7WNV2</accession>
<reference evidence="2 3" key="1">
    <citation type="submission" date="2024-10" db="EMBL/GenBank/DDBJ databases">
        <title>The Natural Products Discovery Center: Release of the First 8490 Sequenced Strains for Exploring Actinobacteria Biosynthetic Diversity.</title>
        <authorList>
            <person name="Kalkreuter E."/>
            <person name="Kautsar S.A."/>
            <person name="Yang D."/>
            <person name="Bader C.D."/>
            <person name="Teijaro C.N."/>
            <person name="Fluegel L."/>
            <person name="Davis C.M."/>
            <person name="Simpson J.R."/>
            <person name="Lauterbach L."/>
            <person name="Steele A.D."/>
            <person name="Gui C."/>
            <person name="Meng S."/>
            <person name="Li G."/>
            <person name="Viehrig K."/>
            <person name="Ye F."/>
            <person name="Su P."/>
            <person name="Kiefer A.F."/>
            <person name="Nichols A."/>
            <person name="Cepeda A.J."/>
            <person name="Yan W."/>
            <person name="Fan B."/>
            <person name="Jiang Y."/>
            <person name="Adhikari A."/>
            <person name="Zheng C.-J."/>
            <person name="Schuster L."/>
            <person name="Cowan T.M."/>
            <person name="Smanski M.J."/>
            <person name="Chevrette M.G."/>
            <person name="De Carvalho L.P.S."/>
            <person name="Shen B."/>
        </authorList>
    </citation>
    <scope>NUCLEOTIDE SEQUENCE [LARGE SCALE GENOMIC DNA]</scope>
    <source>
        <strain evidence="2 3">NPDC019626</strain>
    </source>
</reference>
<comment type="caution">
    <text evidence="2">The sequence shown here is derived from an EMBL/GenBank/DDBJ whole genome shotgun (WGS) entry which is preliminary data.</text>
</comment>